<name>A0A0M9VMH3_9MICO</name>
<dbReference type="KEGG" id="mcw:A8L33_03905"/>
<evidence type="ECO:0008006" key="4">
    <source>
        <dbReference type="Google" id="ProtNLM"/>
    </source>
</evidence>
<dbReference type="PATRIC" id="fig|84292.3.peg.494"/>
<evidence type="ECO:0000313" key="2">
    <source>
        <dbReference type="EMBL" id="KOS12242.1"/>
    </source>
</evidence>
<protein>
    <recommendedName>
        <fullName evidence="4">Transposase</fullName>
    </recommendedName>
</protein>
<gene>
    <name evidence="2" type="ORF">XI38_02380</name>
</gene>
<sequence length="555" mass="64067">MTPKQEAALETFDRRMKEAVGRTHEEYELLRASAHNSLERMQFIGELVDESGIVELLEKWESQDRKSNAGRKPLFSYRAIVILLWMHKEAGDDRYKRIAQTLYAQMTPATRDYLGIPNLRGDQRDWYGRYWRAMNRILALTRPWQINRKVHATPEMYKAALATYSQEKRDRMDELMNKLIHAPIHRLPTDIRATYAGNVAIDATLIEVVGEPNPNAENFEAKRLNLDPTSGRYRRGGRHDGRGGKKDRAGYEMETVVTIPNSPDAPDSFPVITTGLAFHQPGRIKHGPRIAMNFHAQEFSERGLILADRAYNGSKPHRFQKPTREMGFRHVFDYKTTQAGVQGVIGDVIFIGGRPYVNYMPPNLRTIREDFKARRIDKEAHDARLKSLDAYQLTDKGVPDADGRQRFIYPDLTKVACFDPATGKLLTGRQKPKTQATFLLSPDSPSRMQIIKHLNRFQHKSQKWRAWYGMRSHVESNNQYVKADAETDLGNPEKRRPRGYEFQALSAALAFAVSNMRRIVSYIKSQAMKDLDEKTLRRARRRTDEYGNRLKHHDE</sequence>
<dbReference type="EMBL" id="LAVO01000001">
    <property type="protein sequence ID" value="KOS12242.1"/>
    <property type="molecule type" value="Genomic_DNA"/>
</dbReference>
<evidence type="ECO:0000256" key="1">
    <source>
        <dbReference type="SAM" id="MobiDB-lite"/>
    </source>
</evidence>
<accession>A0A0M9VMH3</accession>
<dbReference type="OrthoDB" id="3837969at2"/>
<keyword evidence="3" id="KW-1185">Reference proteome</keyword>
<feature type="compositionally biased region" description="Basic and acidic residues" evidence="1">
    <location>
        <begin position="238"/>
        <end position="247"/>
    </location>
</feature>
<feature type="region of interest" description="Disordered" evidence="1">
    <location>
        <begin position="227"/>
        <end position="247"/>
    </location>
</feature>
<dbReference type="AlphaFoldDB" id="A0A0M9VMH3"/>
<proteinExistence type="predicted"/>
<organism evidence="2 3">
    <name type="scientific">Microbacterium aurantiacum</name>
    <dbReference type="NCBI Taxonomy" id="162393"/>
    <lineage>
        <taxon>Bacteria</taxon>
        <taxon>Bacillati</taxon>
        <taxon>Actinomycetota</taxon>
        <taxon>Actinomycetes</taxon>
        <taxon>Micrococcales</taxon>
        <taxon>Microbacteriaceae</taxon>
        <taxon>Microbacterium</taxon>
    </lineage>
</organism>
<evidence type="ECO:0000313" key="3">
    <source>
        <dbReference type="Proteomes" id="UP000037737"/>
    </source>
</evidence>
<dbReference type="Proteomes" id="UP000037737">
    <property type="component" value="Unassembled WGS sequence"/>
</dbReference>
<reference evidence="2" key="1">
    <citation type="submission" date="2015-04" db="EMBL/GenBank/DDBJ databases">
        <title>Complete genome sequence of Microbacterium chocolatum SIT 101, a bacterium enantioselectively hydrolyzing mesomeric diesters.</title>
        <authorList>
            <person name="Li X."/>
            <person name="Xu Y."/>
        </authorList>
    </citation>
    <scope>NUCLEOTIDE SEQUENCE [LARGE SCALE GENOMIC DNA]</scope>
    <source>
        <strain evidence="2">SIT 101</strain>
    </source>
</reference>
<comment type="caution">
    <text evidence="2">The sequence shown here is derived from an EMBL/GenBank/DDBJ whole genome shotgun (WGS) entry which is preliminary data.</text>
</comment>